<keyword evidence="2" id="KW-0805">Transcription regulation</keyword>
<dbReference type="GO" id="GO:0003677">
    <property type="term" value="F:DNA binding"/>
    <property type="evidence" value="ECO:0007669"/>
    <property type="project" value="UniProtKB-KW"/>
</dbReference>
<feature type="region of interest" description="Disordered" evidence="6">
    <location>
        <begin position="1"/>
        <end position="27"/>
    </location>
</feature>
<evidence type="ECO:0000313" key="9">
    <source>
        <dbReference type="Proteomes" id="UP000681340"/>
    </source>
</evidence>
<accession>A0A919S8V6</accession>
<name>A0A919S8V6_9ACTN</name>
<feature type="domain" description="RNA polymerase sigma-70 region 4" evidence="7">
    <location>
        <begin position="132"/>
        <end position="180"/>
    </location>
</feature>
<dbReference type="Proteomes" id="UP000681340">
    <property type="component" value="Unassembled WGS sequence"/>
</dbReference>
<proteinExistence type="inferred from homology"/>
<dbReference type="PANTHER" id="PTHR43133">
    <property type="entry name" value="RNA POLYMERASE ECF-TYPE SIGMA FACTO"/>
    <property type="match status" value="1"/>
</dbReference>
<dbReference type="InterPro" id="IPR039425">
    <property type="entry name" value="RNA_pol_sigma-70-like"/>
</dbReference>
<keyword evidence="4" id="KW-0238">DNA-binding</keyword>
<keyword evidence="9" id="KW-1185">Reference proteome</keyword>
<evidence type="ECO:0000256" key="3">
    <source>
        <dbReference type="ARBA" id="ARBA00023082"/>
    </source>
</evidence>
<keyword evidence="5" id="KW-0804">Transcription</keyword>
<evidence type="ECO:0000256" key="1">
    <source>
        <dbReference type="ARBA" id="ARBA00010641"/>
    </source>
</evidence>
<protein>
    <submittedName>
        <fullName evidence="8">RNA polymerase sigma factor</fullName>
    </submittedName>
</protein>
<gene>
    <name evidence="8" type="ORF">Aau02nite_28620</name>
</gene>
<keyword evidence="3" id="KW-0731">Sigma factor</keyword>
<dbReference type="GO" id="GO:0006352">
    <property type="term" value="P:DNA-templated transcription initiation"/>
    <property type="evidence" value="ECO:0007669"/>
    <property type="project" value="InterPro"/>
</dbReference>
<evidence type="ECO:0000256" key="4">
    <source>
        <dbReference type="ARBA" id="ARBA00023125"/>
    </source>
</evidence>
<dbReference type="EMBL" id="BOQL01000022">
    <property type="protein sequence ID" value="GIM67725.1"/>
    <property type="molecule type" value="Genomic_DNA"/>
</dbReference>
<dbReference type="Gene3D" id="1.10.1740.10">
    <property type="match status" value="1"/>
</dbReference>
<dbReference type="InterPro" id="IPR036388">
    <property type="entry name" value="WH-like_DNA-bd_sf"/>
</dbReference>
<dbReference type="GO" id="GO:0016987">
    <property type="term" value="F:sigma factor activity"/>
    <property type="evidence" value="ECO:0007669"/>
    <property type="project" value="UniProtKB-KW"/>
</dbReference>
<organism evidence="8 9">
    <name type="scientific">Actinoplanes auranticolor</name>
    <dbReference type="NCBI Taxonomy" id="47988"/>
    <lineage>
        <taxon>Bacteria</taxon>
        <taxon>Bacillati</taxon>
        <taxon>Actinomycetota</taxon>
        <taxon>Actinomycetes</taxon>
        <taxon>Micromonosporales</taxon>
        <taxon>Micromonosporaceae</taxon>
        <taxon>Actinoplanes</taxon>
    </lineage>
</organism>
<dbReference type="SUPFAM" id="SSF88946">
    <property type="entry name" value="Sigma2 domain of RNA polymerase sigma factors"/>
    <property type="match status" value="1"/>
</dbReference>
<dbReference type="Pfam" id="PF04545">
    <property type="entry name" value="Sigma70_r4"/>
    <property type="match status" value="1"/>
</dbReference>
<dbReference type="SUPFAM" id="SSF88659">
    <property type="entry name" value="Sigma3 and sigma4 domains of RNA polymerase sigma factors"/>
    <property type="match status" value="1"/>
</dbReference>
<feature type="compositionally biased region" description="Basic and acidic residues" evidence="6">
    <location>
        <begin position="1"/>
        <end position="10"/>
    </location>
</feature>
<evidence type="ECO:0000313" key="8">
    <source>
        <dbReference type="EMBL" id="GIM67725.1"/>
    </source>
</evidence>
<dbReference type="AlphaFoldDB" id="A0A919S8V6"/>
<evidence type="ECO:0000256" key="2">
    <source>
        <dbReference type="ARBA" id="ARBA00023015"/>
    </source>
</evidence>
<dbReference type="InterPro" id="IPR013325">
    <property type="entry name" value="RNA_pol_sigma_r2"/>
</dbReference>
<dbReference type="Gene3D" id="1.10.10.10">
    <property type="entry name" value="Winged helix-like DNA-binding domain superfamily/Winged helix DNA-binding domain"/>
    <property type="match status" value="1"/>
</dbReference>
<dbReference type="RefSeq" id="WP_212988870.1">
    <property type="nucleotide sequence ID" value="NZ_BAABEA010000005.1"/>
</dbReference>
<dbReference type="InterPro" id="IPR013324">
    <property type="entry name" value="RNA_pol_sigma_r3/r4-like"/>
</dbReference>
<sequence length="200" mass="21891">MGRHAADRPRKPPLHADLFVPTPGSAAARTAQQRAGSAFDSLVEPHREALETYVLRLTGGDEAAAESLLKETLYRAAQDPSRYPQRASAVRPWLVLTARTIMRDGARMAGHDDRQSPELPPAPRAGTTIVRAMDDLAAAHRDVLVELFYQGVSLEDAAAARGVPVETLKSRLYFAMRSLRVVLDQQLADRPDPQGGGHRR</sequence>
<evidence type="ECO:0000256" key="6">
    <source>
        <dbReference type="SAM" id="MobiDB-lite"/>
    </source>
</evidence>
<comment type="caution">
    <text evidence="8">The sequence shown here is derived from an EMBL/GenBank/DDBJ whole genome shotgun (WGS) entry which is preliminary data.</text>
</comment>
<evidence type="ECO:0000259" key="7">
    <source>
        <dbReference type="Pfam" id="PF04545"/>
    </source>
</evidence>
<dbReference type="CDD" id="cd06171">
    <property type="entry name" value="Sigma70_r4"/>
    <property type="match status" value="1"/>
</dbReference>
<comment type="similarity">
    <text evidence="1">Belongs to the sigma-70 factor family. ECF subfamily.</text>
</comment>
<evidence type="ECO:0000256" key="5">
    <source>
        <dbReference type="ARBA" id="ARBA00023163"/>
    </source>
</evidence>
<dbReference type="InterPro" id="IPR007630">
    <property type="entry name" value="RNA_pol_sigma70_r4"/>
</dbReference>
<dbReference type="PANTHER" id="PTHR43133:SF52">
    <property type="entry name" value="ECF RNA POLYMERASE SIGMA FACTOR SIGL"/>
    <property type="match status" value="1"/>
</dbReference>
<reference evidence="8" key="1">
    <citation type="submission" date="2021-03" db="EMBL/GenBank/DDBJ databases">
        <title>Whole genome shotgun sequence of Actinoplanes auranticolor NBRC 12245.</title>
        <authorList>
            <person name="Komaki H."/>
            <person name="Tamura T."/>
        </authorList>
    </citation>
    <scope>NUCLEOTIDE SEQUENCE</scope>
    <source>
        <strain evidence="8">NBRC 12245</strain>
    </source>
</reference>